<reference evidence="2 3" key="1">
    <citation type="submission" date="2021-04" db="EMBL/GenBank/DDBJ databases">
        <title>Nocardia tengchongensis.</title>
        <authorList>
            <person name="Zhuang k."/>
            <person name="Ran Y."/>
            <person name="Li W."/>
        </authorList>
    </citation>
    <scope>NUCLEOTIDE SEQUENCE [LARGE SCALE GENOMIC DNA]</scope>
    <source>
        <strain evidence="2 3">CFH S0057</strain>
    </source>
</reference>
<protein>
    <submittedName>
        <fullName evidence="2">Maleylpyruvate isomerase family mycothiol-dependent enzyme</fullName>
    </submittedName>
</protein>
<evidence type="ECO:0000313" key="3">
    <source>
        <dbReference type="Proteomes" id="UP000683310"/>
    </source>
</evidence>
<dbReference type="InterPro" id="IPR017517">
    <property type="entry name" value="Maleyloyr_isom"/>
</dbReference>
<dbReference type="InterPro" id="IPR034660">
    <property type="entry name" value="DinB/YfiT-like"/>
</dbReference>
<dbReference type="RefSeq" id="WP_213556905.1">
    <property type="nucleotide sequence ID" value="NZ_JBHXAJ010000002.1"/>
</dbReference>
<accession>A0ABX8CLG2</accession>
<dbReference type="NCBIfam" id="TIGR03083">
    <property type="entry name" value="maleylpyruvate isomerase family mycothiol-dependent enzyme"/>
    <property type="match status" value="1"/>
</dbReference>
<dbReference type="Gene3D" id="1.20.120.450">
    <property type="entry name" value="dinb family like domain"/>
    <property type="match status" value="1"/>
</dbReference>
<dbReference type="InterPro" id="IPR024344">
    <property type="entry name" value="MDMPI_metal-binding"/>
</dbReference>
<sequence length="212" mass="22681">MSNAVSRDELWGLVHAERAALADDLAGLSAAQWAQRSLCGDWSVEEVVAHLTAGASTGRFRWLISVLSNRFDFGKHNDRQLAAHRGSTPAETLERFRAVVGSTVAPSGHTAAWLGEVIVHGQDIRQPLGLPRKPSIEAVTEVARFFASRDFTVPSHKSIQGLRLEATDGPFAIGDGPVVTGPTIALTMAMAGRTTYCDELTGAGLPTLRGRI</sequence>
<keyword evidence="2" id="KW-0413">Isomerase</keyword>
<dbReference type="EMBL" id="CP074371">
    <property type="protein sequence ID" value="QVI20797.1"/>
    <property type="molecule type" value="Genomic_DNA"/>
</dbReference>
<dbReference type="Pfam" id="PF11716">
    <property type="entry name" value="MDMPI_N"/>
    <property type="match status" value="1"/>
</dbReference>
<dbReference type="SUPFAM" id="SSF109854">
    <property type="entry name" value="DinB/YfiT-like putative metalloenzymes"/>
    <property type="match status" value="1"/>
</dbReference>
<name>A0ABX8CLG2_9NOCA</name>
<proteinExistence type="predicted"/>
<feature type="domain" description="Mycothiol-dependent maleylpyruvate isomerase metal-binding" evidence="1">
    <location>
        <begin position="14"/>
        <end position="104"/>
    </location>
</feature>
<evidence type="ECO:0000259" key="1">
    <source>
        <dbReference type="Pfam" id="PF11716"/>
    </source>
</evidence>
<evidence type="ECO:0000313" key="2">
    <source>
        <dbReference type="EMBL" id="QVI20797.1"/>
    </source>
</evidence>
<dbReference type="Proteomes" id="UP000683310">
    <property type="component" value="Chromosome"/>
</dbReference>
<dbReference type="GO" id="GO:0016853">
    <property type="term" value="F:isomerase activity"/>
    <property type="evidence" value="ECO:0007669"/>
    <property type="project" value="UniProtKB-KW"/>
</dbReference>
<keyword evidence="3" id="KW-1185">Reference proteome</keyword>
<gene>
    <name evidence="2" type="ORF">KHQ06_32680</name>
</gene>
<organism evidence="2 3">
    <name type="scientific">Nocardia tengchongensis</name>
    <dbReference type="NCBI Taxonomy" id="2055889"/>
    <lineage>
        <taxon>Bacteria</taxon>
        <taxon>Bacillati</taxon>
        <taxon>Actinomycetota</taxon>
        <taxon>Actinomycetes</taxon>
        <taxon>Mycobacteriales</taxon>
        <taxon>Nocardiaceae</taxon>
        <taxon>Nocardia</taxon>
    </lineage>
</organism>